<dbReference type="RefSeq" id="WP_143337614.1">
    <property type="nucleotide sequence ID" value="NZ_FXAR01000008.1"/>
</dbReference>
<proteinExistence type="predicted"/>
<dbReference type="AlphaFoldDB" id="A0A7X8RIE3"/>
<keyword evidence="2" id="KW-0378">Hydrolase</keyword>
<feature type="compositionally biased region" description="Basic and acidic residues" evidence="1">
    <location>
        <begin position="326"/>
        <end position="345"/>
    </location>
</feature>
<feature type="region of interest" description="Disordered" evidence="1">
    <location>
        <begin position="325"/>
        <end position="377"/>
    </location>
</feature>
<dbReference type="OrthoDB" id="4419908at2"/>
<gene>
    <name evidence="2" type="ORF">GX356_10345</name>
</gene>
<dbReference type="GO" id="GO:0004519">
    <property type="term" value="F:endonuclease activity"/>
    <property type="evidence" value="ECO:0007669"/>
    <property type="project" value="UniProtKB-KW"/>
</dbReference>
<dbReference type="EMBL" id="JAAYSN010000286">
    <property type="protein sequence ID" value="NLP40096.1"/>
    <property type="molecule type" value="Genomic_DNA"/>
</dbReference>
<protein>
    <submittedName>
        <fullName evidence="2">HNH endonuclease</fullName>
    </submittedName>
</protein>
<keyword evidence="2" id="KW-0255">Endonuclease</keyword>
<evidence type="ECO:0000313" key="3">
    <source>
        <dbReference type="Proteomes" id="UP000568696"/>
    </source>
</evidence>
<evidence type="ECO:0000256" key="1">
    <source>
        <dbReference type="SAM" id="MobiDB-lite"/>
    </source>
</evidence>
<keyword evidence="2" id="KW-0540">Nuclease</keyword>
<sequence>MRPAEMMRALATRGMELLEDIASGAAPRAHLGQSSSTAGSWERLAGVYFGPTRQKKLQAAAVTAGRGLPVAAIERIEKHLRKLSRKAAVSEWELRVELCGLRGTVDEIDREAAARVYAHNRQVPGTDNRGLRAFRGGKNVDAQGMSTATLTLPAGDMARYKAHLQVTADKLREADPSLDWTRAMADAAYQHGVGGGQAGNPPPPVPFGVMRAPDYVTYARGEGGDTVFGLSDGTTITGREWVEKGFAELGYVGIFDPVEGGIDLYRESRFANDKQRMLLKAETLVCPYPECTTPADECQFHHLTAWEYEGETNLANMTAACRVHNGRNDDDPHAPPRNGRFEREPGGVVFHPPDGGPPRVNRHPQRRLSAMGLLAAP</sequence>
<organism evidence="2 3">
    <name type="scientific">Corynebacterium pollutisoli</name>
    <dbReference type="NCBI Taxonomy" id="1610489"/>
    <lineage>
        <taxon>Bacteria</taxon>
        <taxon>Bacillati</taxon>
        <taxon>Actinomycetota</taxon>
        <taxon>Actinomycetes</taxon>
        <taxon>Mycobacteriales</taxon>
        <taxon>Corynebacteriaceae</taxon>
        <taxon>Corynebacterium</taxon>
    </lineage>
</organism>
<name>A0A7X8RIE3_9CORY</name>
<dbReference type="Proteomes" id="UP000568696">
    <property type="component" value="Unassembled WGS sequence"/>
</dbReference>
<dbReference type="CDD" id="cd00085">
    <property type="entry name" value="HNHc"/>
    <property type="match status" value="1"/>
</dbReference>
<accession>A0A7X8RIE3</accession>
<evidence type="ECO:0000313" key="2">
    <source>
        <dbReference type="EMBL" id="NLP40096.1"/>
    </source>
</evidence>
<dbReference type="Gene3D" id="1.10.30.50">
    <property type="match status" value="1"/>
</dbReference>
<dbReference type="InterPro" id="IPR003615">
    <property type="entry name" value="HNH_nuc"/>
</dbReference>
<reference evidence="2 3" key="1">
    <citation type="journal article" date="2020" name="Biotechnol. Biofuels">
        <title>New insights from the biogas microbiome by comprehensive genome-resolved metagenomics of nearly 1600 species originating from multiple anaerobic digesters.</title>
        <authorList>
            <person name="Campanaro S."/>
            <person name="Treu L."/>
            <person name="Rodriguez-R L.M."/>
            <person name="Kovalovszki A."/>
            <person name="Ziels R.M."/>
            <person name="Maus I."/>
            <person name="Zhu X."/>
            <person name="Kougias P.G."/>
            <person name="Basile A."/>
            <person name="Luo G."/>
            <person name="Schluter A."/>
            <person name="Konstantinidis K.T."/>
            <person name="Angelidaki I."/>
        </authorList>
    </citation>
    <scope>NUCLEOTIDE SEQUENCE [LARGE SCALE GENOMIC DNA]</scope>
    <source>
        <strain evidence="2">AS23ysBPME_344</strain>
    </source>
</reference>
<comment type="caution">
    <text evidence="2">The sequence shown here is derived from an EMBL/GenBank/DDBJ whole genome shotgun (WGS) entry which is preliminary data.</text>
</comment>